<reference evidence="4" key="1">
    <citation type="submission" date="2018-02" db="EMBL/GenBank/DDBJ databases">
        <title>Rhizophora mucronata_Transcriptome.</title>
        <authorList>
            <person name="Meera S.P."/>
            <person name="Sreeshan A."/>
            <person name="Augustine A."/>
        </authorList>
    </citation>
    <scope>NUCLEOTIDE SEQUENCE</scope>
    <source>
        <tissue evidence="4">Leaf</tissue>
    </source>
</reference>
<protein>
    <recommendedName>
        <fullName evidence="5">WPP domain-interacting protein 1</fullName>
    </recommendedName>
</protein>
<dbReference type="InterPro" id="IPR044696">
    <property type="entry name" value="WIP1/2/3"/>
</dbReference>
<feature type="compositionally biased region" description="Basic and acidic residues" evidence="2">
    <location>
        <begin position="60"/>
        <end position="69"/>
    </location>
</feature>
<dbReference type="PANTHER" id="PTHR34562:SF8">
    <property type="entry name" value="WPP DOMAIN-INTERACTING PROTEIN 1"/>
    <property type="match status" value="1"/>
</dbReference>
<feature type="region of interest" description="Disordered" evidence="2">
    <location>
        <begin position="228"/>
        <end position="275"/>
    </location>
</feature>
<keyword evidence="3" id="KW-0812">Transmembrane</keyword>
<proteinExistence type="predicted"/>
<evidence type="ECO:0000313" key="4">
    <source>
        <dbReference type="EMBL" id="MBX35093.1"/>
    </source>
</evidence>
<organism evidence="4">
    <name type="scientific">Rhizophora mucronata</name>
    <name type="common">Asiatic mangrove</name>
    <dbReference type="NCBI Taxonomy" id="61149"/>
    <lineage>
        <taxon>Eukaryota</taxon>
        <taxon>Viridiplantae</taxon>
        <taxon>Streptophyta</taxon>
        <taxon>Embryophyta</taxon>
        <taxon>Tracheophyta</taxon>
        <taxon>Spermatophyta</taxon>
        <taxon>Magnoliopsida</taxon>
        <taxon>eudicotyledons</taxon>
        <taxon>Gunneridae</taxon>
        <taxon>Pentapetalae</taxon>
        <taxon>rosids</taxon>
        <taxon>fabids</taxon>
        <taxon>Malpighiales</taxon>
        <taxon>Rhizophoraceae</taxon>
        <taxon>Rhizophora</taxon>
    </lineage>
</organism>
<name>A0A2P2MXZ2_RHIMU</name>
<feature type="compositionally biased region" description="Low complexity" evidence="2">
    <location>
        <begin position="70"/>
        <end position="92"/>
    </location>
</feature>
<sequence>MDLGSECSALEFVEDNEFKFSESNSFVGGDAHKVEANGSWSNEIHDTASSGPAHANSLDHNSRAEEDHVGNSVSVNSPPSAAVSPVVGSPSSTKGKGLRKWRRFKRDVVKDTTVNADANKILKRGFSGSGNQTTKPNYRMPVEINKNDDDSGRSTNAVKNTAFSEGDLNHGFSQDSRFATGSARSPEMGSENSEDCSSKSSTAASAPRVTSDLPAFLGHVWERNRIKNPSVKGTVTSSPQFQHVKGRIESSKKRRGDRVKIEKENSHSSMESDSRSSNFFFMQGAYSVTSNGKLGRRSMNYDGENSDEAHGGEQQFDAEVQTASVHENDGEIEGVLQGDLAADASWENEEAKIANHQHSLDQDPLEKSILSLHSAQEALESEIQKLGDVGKVDSVPTDAAFTGPKSFESSPSDQFESKYPGHLSSLESQLLNLTENVACLESRLEEARTLLVVRESRVAELEAAWKNSDLTKGEVGNTIELEEEKSREIEAELEGLFKQKIEGEVEYMALMNTVQKLRVAVVEQITLLREQIALAGEQAQMVNKLGEAESKAEILQKQAEKLEKYSEERLGSEEVLRKQVRVFKVTSCFFVQLMLFMLVLWLLVLQLSPPSGFVVPT</sequence>
<dbReference type="EMBL" id="GGEC01054609">
    <property type="protein sequence ID" value="MBX35093.1"/>
    <property type="molecule type" value="Transcribed_RNA"/>
</dbReference>
<dbReference type="AlphaFoldDB" id="A0A2P2MXZ2"/>
<evidence type="ECO:0000256" key="2">
    <source>
        <dbReference type="SAM" id="MobiDB-lite"/>
    </source>
</evidence>
<keyword evidence="3" id="KW-1133">Transmembrane helix</keyword>
<feature type="compositionally biased region" description="Basic residues" evidence="2">
    <location>
        <begin position="96"/>
        <end position="105"/>
    </location>
</feature>
<feature type="coiled-coil region" evidence="1">
    <location>
        <begin position="538"/>
        <end position="568"/>
    </location>
</feature>
<feature type="compositionally biased region" description="Polar residues" evidence="2">
    <location>
        <begin position="153"/>
        <end position="163"/>
    </location>
</feature>
<feature type="region of interest" description="Disordered" evidence="2">
    <location>
        <begin position="123"/>
        <end position="207"/>
    </location>
</feature>
<feature type="region of interest" description="Disordered" evidence="2">
    <location>
        <begin position="291"/>
        <end position="312"/>
    </location>
</feature>
<feature type="compositionally biased region" description="Polar residues" evidence="2">
    <location>
        <begin position="171"/>
        <end position="183"/>
    </location>
</feature>
<evidence type="ECO:0008006" key="5">
    <source>
        <dbReference type="Google" id="ProtNLM"/>
    </source>
</evidence>
<keyword evidence="1" id="KW-0175">Coiled coil</keyword>
<feature type="compositionally biased region" description="Polar residues" evidence="2">
    <location>
        <begin position="231"/>
        <end position="241"/>
    </location>
</feature>
<feature type="transmembrane region" description="Helical" evidence="3">
    <location>
        <begin position="582"/>
        <end position="604"/>
    </location>
</feature>
<evidence type="ECO:0000256" key="3">
    <source>
        <dbReference type="SAM" id="Phobius"/>
    </source>
</evidence>
<feature type="region of interest" description="Disordered" evidence="2">
    <location>
        <begin position="37"/>
        <end position="105"/>
    </location>
</feature>
<dbReference type="PANTHER" id="PTHR34562">
    <property type="entry name" value="WPP DOMAIN-INTERACTING PROTEIN 2"/>
    <property type="match status" value="1"/>
</dbReference>
<accession>A0A2P2MXZ2</accession>
<feature type="coiled-coil region" evidence="1">
    <location>
        <begin position="423"/>
        <end position="450"/>
    </location>
</feature>
<keyword evidence="3" id="KW-0472">Membrane</keyword>
<feature type="compositionally biased region" description="Basic and acidic residues" evidence="2">
    <location>
        <begin position="258"/>
        <end position="274"/>
    </location>
</feature>
<evidence type="ECO:0000256" key="1">
    <source>
        <dbReference type="SAM" id="Coils"/>
    </source>
</evidence>
<feature type="compositionally biased region" description="Polar residues" evidence="2">
    <location>
        <begin position="38"/>
        <end position="50"/>
    </location>
</feature>